<gene>
    <name evidence="2" type="ORF">D0C36_16525</name>
</gene>
<evidence type="ECO:0000313" key="2">
    <source>
        <dbReference type="EMBL" id="RFZ92990.1"/>
    </source>
</evidence>
<protein>
    <submittedName>
        <fullName evidence="2">Uncharacterized protein</fullName>
    </submittedName>
</protein>
<sequence length="85" mass="9002">MPNNVSLTIVAYIVTCLLVLIGHAVSSTGLDGPGLDALVLLIALITSISLIVRSIYKRIKHTGDGIFIFLHVAGLITLFLVAFAL</sequence>
<evidence type="ECO:0000256" key="1">
    <source>
        <dbReference type="SAM" id="Phobius"/>
    </source>
</evidence>
<dbReference type="AlphaFoldDB" id="A0A372NUQ5"/>
<proteinExistence type="predicted"/>
<name>A0A372NUQ5_9SPHI</name>
<comment type="caution">
    <text evidence="2">The sequence shown here is derived from an EMBL/GenBank/DDBJ whole genome shotgun (WGS) entry which is preliminary data.</text>
</comment>
<keyword evidence="3" id="KW-1185">Reference proteome</keyword>
<organism evidence="2 3">
    <name type="scientific">Mucilaginibacter conchicola</name>
    <dbReference type="NCBI Taxonomy" id="2303333"/>
    <lineage>
        <taxon>Bacteria</taxon>
        <taxon>Pseudomonadati</taxon>
        <taxon>Bacteroidota</taxon>
        <taxon>Sphingobacteriia</taxon>
        <taxon>Sphingobacteriales</taxon>
        <taxon>Sphingobacteriaceae</taxon>
        <taxon>Mucilaginibacter</taxon>
    </lineage>
</organism>
<feature type="transmembrane region" description="Helical" evidence="1">
    <location>
        <begin position="65"/>
        <end position="84"/>
    </location>
</feature>
<evidence type="ECO:0000313" key="3">
    <source>
        <dbReference type="Proteomes" id="UP000264217"/>
    </source>
</evidence>
<dbReference type="EMBL" id="QWDC01000002">
    <property type="protein sequence ID" value="RFZ92990.1"/>
    <property type="molecule type" value="Genomic_DNA"/>
</dbReference>
<feature type="transmembrane region" description="Helical" evidence="1">
    <location>
        <begin position="7"/>
        <end position="25"/>
    </location>
</feature>
<dbReference type="RefSeq" id="WP_117392699.1">
    <property type="nucleotide sequence ID" value="NZ_QWDC01000002.1"/>
</dbReference>
<keyword evidence="1" id="KW-1133">Transmembrane helix</keyword>
<feature type="transmembrane region" description="Helical" evidence="1">
    <location>
        <begin position="37"/>
        <end position="56"/>
    </location>
</feature>
<reference evidence="2 3" key="1">
    <citation type="submission" date="2018-08" db="EMBL/GenBank/DDBJ databases">
        <title>Mucilaginibacter sp. MYSH2.</title>
        <authorList>
            <person name="Seo T."/>
        </authorList>
    </citation>
    <scope>NUCLEOTIDE SEQUENCE [LARGE SCALE GENOMIC DNA]</scope>
    <source>
        <strain evidence="2 3">MYSH2</strain>
    </source>
</reference>
<keyword evidence="1" id="KW-0472">Membrane</keyword>
<keyword evidence="1" id="KW-0812">Transmembrane</keyword>
<accession>A0A372NUQ5</accession>
<dbReference type="Proteomes" id="UP000264217">
    <property type="component" value="Unassembled WGS sequence"/>
</dbReference>